<accession>A0A267DF20</accession>
<proteinExistence type="predicted"/>
<reference evidence="2 3" key="1">
    <citation type="submission" date="2017-06" db="EMBL/GenBank/DDBJ databases">
        <title>A platform for efficient transgenesis in Macrostomum lignano, a flatworm model organism for stem cell research.</title>
        <authorList>
            <person name="Berezikov E."/>
        </authorList>
    </citation>
    <scope>NUCLEOTIDE SEQUENCE [LARGE SCALE GENOMIC DNA]</scope>
    <source>
        <strain evidence="2">DV1</strain>
        <tissue evidence="2">Whole organism</tissue>
    </source>
</reference>
<protein>
    <submittedName>
        <fullName evidence="2">Uncharacterized protein</fullName>
    </submittedName>
</protein>
<dbReference type="AlphaFoldDB" id="A0A267DF20"/>
<feature type="signal peptide" evidence="1">
    <location>
        <begin position="1"/>
        <end position="19"/>
    </location>
</feature>
<name>A0A267DF20_9PLAT</name>
<gene>
    <name evidence="2" type="ORF">BOX15_Mlig033021g1</name>
</gene>
<evidence type="ECO:0000256" key="1">
    <source>
        <dbReference type="SAM" id="SignalP"/>
    </source>
</evidence>
<feature type="chain" id="PRO_5013351911" evidence="1">
    <location>
        <begin position="20"/>
        <end position="657"/>
    </location>
</feature>
<evidence type="ECO:0000313" key="2">
    <source>
        <dbReference type="EMBL" id="PAA47244.1"/>
    </source>
</evidence>
<keyword evidence="3" id="KW-1185">Reference proteome</keyword>
<organism evidence="2 3">
    <name type="scientific">Macrostomum lignano</name>
    <dbReference type="NCBI Taxonomy" id="282301"/>
    <lineage>
        <taxon>Eukaryota</taxon>
        <taxon>Metazoa</taxon>
        <taxon>Spiralia</taxon>
        <taxon>Lophotrochozoa</taxon>
        <taxon>Platyhelminthes</taxon>
        <taxon>Rhabditophora</taxon>
        <taxon>Macrostomorpha</taxon>
        <taxon>Macrostomida</taxon>
        <taxon>Macrostomidae</taxon>
        <taxon>Macrostomum</taxon>
    </lineage>
</organism>
<feature type="non-terminal residue" evidence="2">
    <location>
        <position position="1"/>
    </location>
</feature>
<dbReference type="Proteomes" id="UP000215902">
    <property type="component" value="Unassembled WGS sequence"/>
</dbReference>
<dbReference type="EMBL" id="NIVC01004520">
    <property type="protein sequence ID" value="PAA47244.1"/>
    <property type="molecule type" value="Genomic_DNA"/>
</dbReference>
<sequence length="657" mass="72489">LLKMLWLLLILLWPTFVTASDEPNVECPELHPSTFCSDDDIPRNFEYSDGCSRYRCNFMSYSTLQSRDCPRAESLADQRRCRDVARAIFSRLEPRTCPNAAPATVCASVRGVRGGNGSGFRFTDGCNRFTCAPDGSVAGSTRLSCPTGDARRAYCSFVANFQIEAVMNSADESEDGQLALVAPNVECPELHPSTFCSDDDIPRDFEYSDGCSRYRCNFMSYSTLQSRDCPRAESLADQRRCRDVARAIFSRLEPRTCPNAAPATVCASVKGVGSDQDGFRFTDGCNRFACAPDGSVAGSTWRSCIAGNARRAYCSFIVEVQIDAAGESLNRSSVEEFSTANVECPELHPSTFCSDDDIPRNFEYSDGCSRYRCNFMSYSTLQSRDCPRAESLADQRRCRDVARAIFNRLEPRTCPNAAPATVCASVRGVGSDQDGFRFTDGCNRFACAPDGSVAGSTWRSCIAGNARRAYCSFIVEAQIDASGESLNRSSVEDFLTANVECPELHPSTFCSDDDIPRNFEYSDGCSRYRCNFMSYSTLQSRDCPRAESLADQRRCRDVARAIFSRLEPRTCPNAAPATVCASVKGVGSDQDGFRFTDGCNRFACAPDGSVAGSTWRSCIAGNARRAYCSFIERDQQVDGMEVGPLFRRRRRTSEKLH</sequence>
<comment type="caution">
    <text evidence="2">The sequence shown here is derived from an EMBL/GenBank/DDBJ whole genome shotgun (WGS) entry which is preliminary data.</text>
</comment>
<keyword evidence="1" id="KW-0732">Signal</keyword>
<evidence type="ECO:0000313" key="3">
    <source>
        <dbReference type="Proteomes" id="UP000215902"/>
    </source>
</evidence>